<evidence type="ECO:0000313" key="4">
    <source>
        <dbReference type="EMBL" id="TCK24944.1"/>
    </source>
</evidence>
<dbReference type="EMBL" id="SMFZ01000001">
    <property type="protein sequence ID" value="TCK24944.1"/>
    <property type="molecule type" value="Genomic_DNA"/>
</dbReference>
<gene>
    <name evidence="4" type="ORF">EV378_0740</name>
</gene>
<keyword evidence="2" id="KW-1133">Transmembrane helix</keyword>
<evidence type="ECO:0000256" key="1">
    <source>
        <dbReference type="SAM" id="MobiDB-lite"/>
    </source>
</evidence>
<dbReference type="NCBIfam" id="TIGR00254">
    <property type="entry name" value="GGDEF"/>
    <property type="match status" value="1"/>
</dbReference>
<dbReference type="GO" id="GO:1902201">
    <property type="term" value="P:negative regulation of bacterial-type flagellum-dependent cell motility"/>
    <property type="evidence" value="ECO:0007669"/>
    <property type="project" value="TreeGrafter"/>
</dbReference>
<dbReference type="Gene3D" id="3.30.70.270">
    <property type="match status" value="1"/>
</dbReference>
<dbReference type="Pfam" id="PF00990">
    <property type="entry name" value="GGDEF"/>
    <property type="match status" value="1"/>
</dbReference>
<sequence length="447" mass="47174">MQSPRASLRHVTRWPVWAIPPRLLLSVLVVELLAIGLVTADALSLVPVTWTDAQAGLLLCGAAVLHVEAVLGVERIRRGSQESHHVDLNSVWTFAGALLLPPVLASAAVVVIYAYLFARVQRPTGIPAYKQVYSAATVVIAVHAAGVVLLLTAPGQLYGTVGGTFALLLALLAYTVVNTCLVLGVVAMASPNVRILRVLGSGDEVILEIATLSLGALVAAALTTTTPLAVLLVIPPILVLHRTILVKKLQERADTDAKTGLLNSAAWHSQSRSALRAAERSETTAGVLVLDLDHFKIVNDRHGHLAGDEVLRVVANTLREEVRDHDLVGRFGGEEFVVLLSRLADTDQTPEDAAVEVGRIGDRIRRRVRELRVSSSAVDGSDATIEGVTVSVGGAVFPSDGHSLTTLVATADAALYAAKRAGRDTVRVGPDLARSRDESPGGDPLAG</sequence>
<feature type="transmembrane region" description="Helical" evidence="2">
    <location>
        <begin position="165"/>
        <end position="189"/>
    </location>
</feature>
<dbReference type="AlphaFoldDB" id="A0A4R1HQR1"/>
<dbReference type="PANTHER" id="PTHR45138:SF9">
    <property type="entry name" value="DIGUANYLATE CYCLASE DGCM-RELATED"/>
    <property type="match status" value="1"/>
</dbReference>
<dbReference type="InterPro" id="IPR043128">
    <property type="entry name" value="Rev_trsase/Diguanyl_cyclase"/>
</dbReference>
<dbReference type="InterPro" id="IPR029787">
    <property type="entry name" value="Nucleotide_cyclase"/>
</dbReference>
<dbReference type="GO" id="GO:0005886">
    <property type="term" value="C:plasma membrane"/>
    <property type="evidence" value="ECO:0007669"/>
    <property type="project" value="TreeGrafter"/>
</dbReference>
<dbReference type="CDD" id="cd01949">
    <property type="entry name" value="GGDEF"/>
    <property type="match status" value="1"/>
</dbReference>
<dbReference type="GO" id="GO:0043709">
    <property type="term" value="P:cell adhesion involved in single-species biofilm formation"/>
    <property type="evidence" value="ECO:0007669"/>
    <property type="project" value="TreeGrafter"/>
</dbReference>
<feature type="transmembrane region" description="Helical" evidence="2">
    <location>
        <begin position="94"/>
        <end position="117"/>
    </location>
</feature>
<comment type="caution">
    <text evidence="4">The sequence shown here is derived from an EMBL/GenBank/DDBJ whole genome shotgun (WGS) entry which is preliminary data.</text>
</comment>
<dbReference type="OrthoDB" id="23692at2"/>
<organism evidence="4 5">
    <name type="scientific">Pseudonocardia endophytica</name>
    <dbReference type="NCBI Taxonomy" id="401976"/>
    <lineage>
        <taxon>Bacteria</taxon>
        <taxon>Bacillati</taxon>
        <taxon>Actinomycetota</taxon>
        <taxon>Actinomycetes</taxon>
        <taxon>Pseudonocardiales</taxon>
        <taxon>Pseudonocardiaceae</taxon>
        <taxon>Pseudonocardia</taxon>
    </lineage>
</organism>
<keyword evidence="5" id="KW-1185">Reference proteome</keyword>
<keyword evidence="2" id="KW-0812">Transmembrane</keyword>
<dbReference type="SUPFAM" id="SSF55073">
    <property type="entry name" value="Nucleotide cyclase"/>
    <property type="match status" value="1"/>
</dbReference>
<accession>A0A4R1HQR1</accession>
<protein>
    <submittedName>
        <fullName evidence="4">Diguanylate cyclase (GGDEF)-like protein</fullName>
    </submittedName>
</protein>
<feature type="domain" description="GGDEF" evidence="3">
    <location>
        <begin position="283"/>
        <end position="431"/>
    </location>
</feature>
<dbReference type="RefSeq" id="WP_132421319.1">
    <property type="nucleotide sequence ID" value="NZ_SMFZ01000001.1"/>
</dbReference>
<evidence type="ECO:0000313" key="5">
    <source>
        <dbReference type="Proteomes" id="UP000295560"/>
    </source>
</evidence>
<feature type="transmembrane region" description="Helical" evidence="2">
    <location>
        <begin position="55"/>
        <end position="73"/>
    </location>
</feature>
<proteinExistence type="predicted"/>
<dbReference type="PANTHER" id="PTHR45138">
    <property type="entry name" value="REGULATORY COMPONENTS OF SENSORY TRANSDUCTION SYSTEM"/>
    <property type="match status" value="1"/>
</dbReference>
<dbReference type="FunFam" id="3.30.70.270:FF:000001">
    <property type="entry name" value="Diguanylate cyclase domain protein"/>
    <property type="match status" value="1"/>
</dbReference>
<dbReference type="GO" id="GO:0052621">
    <property type="term" value="F:diguanylate cyclase activity"/>
    <property type="evidence" value="ECO:0007669"/>
    <property type="project" value="TreeGrafter"/>
</dbReference>
<evidence type="ECO:0000259" key="3">
    <source>
        <dbReference type="PROSITE" id="PS50887"/>
    </source>
</evidence>
<feature type="region of interest" description="Disordered" evidence="1">
    <location>
        <begin position="427"/>
        <end position="447"/>
    </location>
</feature>
<dbReference type="PROSITE" id="PS50887">
    <property type="entry name" value="GGDEF"/>
    <property type="match status" value="1"/>
</dbReference>
<dbReference type="SMART" id="SM00267">
    <property type="entry name" value="GGDEF"/>
    <property type="match status" value="1"/>
</dbReference>
<reference evidence="4 5" key="1">
    <citation type="submission" date="2019-03" db="EMBL/GenBank/DDBJ databases">
        <title>Sequencing the genomes of 1000 actinobacteria strains.</title>
        <authorList>
            <person name="Klenk H.-P."/>
        </authorList>
    </citation>
    <scope>NUCLEOTIDE SEQUENCE [LARGE SCALE GENOMIC DNA]</scope>
    <source>
        <strain evidence="4 5">DSM 44969</strain>
    </source>
</reference>
<evidence type="ECO:0000256" key="2">
    <source>
        <dbReference type="SAM" id="Phobius"/>
    </source>
</evidence>
<name>A0A4R1HQR1_PSEEN</name>
<keyword evidence="2" id="KW-0472">Membrane</keyword>
<dbReference type="InterPro" id="IPR000160">
    <property type="entry name" value="GGDEF_dom"/>
</dbReference>
<dbReference type="InterPro" id="IPR050469">
    <property type="entry name" value="Diguanylate_Cyclase"/>
</dbReference>
<dbReference type="Proteomes" id="UP000295560">
    <property type="component" value="Unassembled WGS sequence"/>
</dbReference>
<feature type="transmembrane region" description="Helical" evidence="2">
    <location>
        <begin position="132"/>
        <end position="153"/>
    </location>
</feature>
<feature type="transmembrane region" description="Helical" evidence="2">
    <location>
        <begin position="23"/>
        <end position="43"/>
    </location>
</feature>
<feature type="transmembrane region" description="Helical" evidence="2">
    <location>
        <begin position="209"/>
        <end position="240"/>
    </location>
</feature>